<evidence type="ECO:0000256" key="5">
    <source>
        <dbReference type="ARBA" id="ARBA00022741"/>
    </source>
</evidence>
<dbReference type="PRINTS" id="PR00473">
    <property type="entry name" value="GALCTOKINASE"/>
</dbReference>
<evidence type="ECO:0000256" key="9">
    <source>
        <dbReference type="ARBA" id="ARBA00023144"/>
    </source>
</evidence>
<evidence type="ECO:0000256" key="7">
    <source>
        <dbReference type="ARBA" id="ARBA00022840"/>
    </source>
</evidence>
<dbReference type="HAMAP" id="MF_00246">
    <property type="entry name" value="Galactokinase"/>
    <property type="match status" value="1"/>
</dbReference>
<dbReference type="Gene3D" id="3.30.230.10">
    <property type="match status" value="1"/>
</dbReference>
<dbReference type="EMBL" id="CP147407">
    <property type="protein sequence ID" value="WXB96824.1"/>
    <property type="molecule type" value="Genomic_DNA"/>
</dbReference>
<comment type="pathway">
    <text evidence="11">Carbohydrate metabolism; galactose metabolism.</text>
</comment>
<evidence type="ECO:0000256" key="11">
    <source>
        <dbReference type="HAMAP-Rule" id="MF_00246"/>
    </source>
</evidence>
<evidence type="ECO:0000313" key="17">
    <source>
        <dbReference type="Proteomes" id="UP001377337"/>
    </source>
</evidence>
<proteinExistence type="inferred from homology"/>
<evidence type="ECO:0000256" key="12">
    <source>
        <dbReference type="NCBIfam" id="TIGR00131"/>
    </source>
</evidence>
<dbReference type="PROSITE" id="PS00106">
    <property type="entry name" value="GALACTOKINASE"/>
    <property type="match status" value="1"/>
</dbReference>
<accession>A0ABZ2NHE2</accession>
<keyword evidence="6 11" id="KW-0418">Kinase</keyword>
<keyword evidence="17" id="KW-1185">Reference proteome</keyword>
<feature type="binding site" evidence="11">
    <location>
        <begin position="33"/>
        <end position="36"/>
    </location>
    <ligand>
        <name>substrate</name>
    </ligand>
</feature>
<feature type="domain" description="GHMP kinase N-terminal" evidence="13">
    <location>
        <begin position="93"/>
        <end position="181"/>
    </location>
</feature>
<keyword evidence="7 11" id="KW-0067">ATP-binding</keyword>
<keyword evidence="3 11" id="KW-0808">Transferase</keyword>
<dbReference type="SUPFAM" id="SSF55060">
    <property type="entry name" value="GHMP Kinase, C-terminal domain"/>
    <property type="match status" value="1"/>
</dbReference>
<keyword evidence="2 11" id="KW-0963">Cytoplasm</keyword>
<dbReference type="PRINTS" id="PR00959">
    <property type="entry name" value="MEVGALKINASE"/>
</dbReference>
<dbReference type="InterPro" id="IPR014721">
    <property type="entry name" value="Ribsml_uS5_D2-typ_fold_subgr"/>
</dbReference>
<keyword evidence="4 11" id="KW-0479">Metal-binding</keyword>
<dbReference type="InterPro" id="IPR013750">
    <property type="entry name" value="GHMP_kinase_C_dom"/>
</dbReference>
<keyword evidence="8 11" id="KW-0460">Magnesium</keyword>
<dbReference type="InterPro" id="IPR020568">
    <property type="entry name" value="Ribosomal_Su5_D2-typ_SF"/>
</dbReference>
<dbReference type="Pfam" id="PF10509">
    <property type="entry name" value="GalKase_gal_bdg"/>
    <property type="match status" value="1"/>
</dbReference>
<protein>
    <recommendedName>
        <fullName evidence="11 12">Galactokinase</fullName>
        <ecNumber evidence="11 12">2.7.1.6</ecNumber>
    </recommendedName>
    <alternativeName>
        <fullName evidence="11">Galactose kinase</fullName>
    </alternativeName>
</protein>
<dbReference type="SUPFAM" id="SSF54211">
    <property type="entry name" value="Ribosomal protein S5 domain 2-like"/>
    <property type="match status" value="1"/>
</dbReference>
<reference evidence="16 17" key="1">
    <citation type="submission" date="2024-02" db="EMBL/GenBank/DDBJ databases">
        <title>Seven novel Bacillus-like species.</title>
        <authorList>
            <person name="Liu G."/>
        </authorList>
    </citation>
    <scope>NUCLEOTIDE SEQUENCE [LARGE SCALE GENOMIC DNA]</scope>
    <source>
        <strain evidence="16 17">FJAT-52054</strain>
    </source>
</reference>
<evidence type="ECO:0000256" key="8">
    <source>
        <dbReference type="ARBA" id="ARBA00022842"/>
    </source>
</evidence>
<comment type="function">
    <text evidence="11">Catalyzes the transfer of the gamma-phosphate of ATP to D-galactose to form alpha-D-galactose-1-phosphate (Gal-1-P).</text>
</comment>
<dbReference type="InterPro" id="IPR006204">
    <property type="entry name" value="GHMP_kinase_N_dom"/>
</dbReference>
<evidence type="ECO:0000256" key="2">
    <source>
        <dbReference type="ARBA" id="ARBA00022490"/>
    </source>
</evidence>
<comment type="similarity">
    <text evidence="1 11">Belongs to the GHMP kinase family. GalK subfamily.</text>
</comment>
<feature type="site" description="Transition state stabilizer" evidence="11">
    <location>
        <position position="27"/>
    </location>
</feature>
<dbReference type="GO" id="GO:0004335">
    <property type="term" value="F:galactokinase activity"/>
    <property type="evidence" value="ECO:0007669"/>
    <property type="project" value="UniProtKB-EC"/>
</dbReference>
<evidence type="ECO:0000313" key="16">
    <source>
        <dbReference type="EMBL" id="WXB96824.1"/>
    </source>
</evidence>
<dbReference type="PIRSF" id="PIRSF000530">
    <property type="entry name" value="Galactokinase"/>
    <property type="match status" value="1"/>
</dbReference>
<dbReference type="InterPro" id="IPR019741">
    <property type="entry name" value="Galactokinase_CS"/>
</dbReference>
<comment type="catalytic activity">
    <reaction evidence="11">
        <text>alpha-D-galactose + ATP = alpha-D-galactose 1-phosphate + ADP + H(+)</text>
        <dbReference type="Rhea" id="RHEA:13553"/>
        <dbReference type="ChEBI" id="CHEBI:15378"/>
        <dbReference type="ChEBI" id="CHEBI:28061"/>
        <dbReference type="ChEBI" id="CHEBI:30616"/>
        <dbReference type="ChEBI" id="CHEBI:58336"/>
        <dbReference type="ChEBI" id="CHEBI:456216"/>
        <dbReference type="EC" id="2.7.1.6"/>
    </reaction>
</comment>
<feature type="binding site" evidence="11">
    <location>
        <position position="224"/>
    </location>
    <ligand>
        <name>substrate</name>
    </ligand>
</feature>
<evidence type="ECO:0000259" key="13">
    <source>
        <dbReference type="Pfam" id="PF00288"/>
    </source>
</evidence>
<dbReference type="NCBIfam" id="NF003705">
    <property type="entry name" value="PRK05322.1"/>
    <property type="match status" value="1"/>
</dbReference>
<dbReference type="PANTHER" id="PTHR10457:SF7">
    <property type="entry name" value="GALACTOKINASE-RELATED"/>
    <property type="match status" value="1"/>
</dbReference>
<organism evidence="16 17">
    <name type="scientific">Metabacillus sediminis</name>
    <dbReference type="NCBI Taxonomy" id="3117746"/>
    <lineage>
        <taxon>Bacteria</taxon>
        <taxon>Bacillati</taxon>
        <taxon>Bacillota</taxon>
        <taxon>Bacilli</taxon>
        <taxon>Bacillales</taxon>
        <taxon>Bacillaceae</taxon>
        <taxon>Metabacillus</taxon>
    </lineage>
</organism>
<sequence>MHTQLINQFNEVFGKGTEPRIFFAPGRVNLIGEHTDYNGGHVFPCALNVGTYCLVRERSDQMMRLYSMNFEDKGMIEFQADDLLYKEEHDWANYPKGVLKEFSLKGIRLIHGLDVLFFGNIPNGAGLSSSASIELASAVMINELTRSSIDRLELVKMSQHAENEFIGVSCGIMDQFAIGMGRKDSAVLLNCQTLEYQYSPLELKDSVLVISNTGKRRTLADSKYNERRSECERALKNLQTKLDIHSLGDLTAEEFEENQHLIENETDRKRAKHAVLENIRTLQAVKKLHAGDEEGFGQLMNDSHLSLRDDYEVTGKELDAMVEIAWKLPGVIGSRMTGAGFGGCTVSIVQKSAVQTFISEAGAVYKKETGLTPEFYVVEVGDGAREIIHI</sequence>
<evidence type="ECO:0000259" key="15">
    <source>
        <dbReference type="Pfam" id="PF10509"/>
    </source>
</evidence>
<dbReference type="Pfam" id="PF00288">
    <property type="entry name" value="GHMP_kinases_N"/>
    <property type="match status" value="1"/>
</dbReference>
<name>A0ABZ2NHE2_9BACI</name>
<keyword evidence="5 11" id="KW-0547">Nucleotide-binding</keyword>
<dbReference type="EC" id="2.7.1.6" evidence="11 12"/>
<dbReference type="InterPro" id="IPR006203">
    <property type="entry name" value="GHMP_knse_ATP-bd_CS"/>
</dbReference>
<dbReference type="Gene3D" id="3.30.70.890">
    <property type="entry name" value="GHMP kinase, C-terminal domain"/>
    <property type="match status" value="1"/>
</dbReference>
<feature type="binding site" evidence="11">
    <location>
        <position position="130"/>
    </location>
    <ligand>
        <name>Mg(2+)</name>
        <dbReference type="ChEBI" id="CHEBI:18420"/>
    </ligand>
</feature>
<evidence type="ECO:0000256" key="1">
    <source>
        <dbReference type="ARBA" id="ARBA00006566"/>
    </source>
</evidence>
<dbReference type="PANTHER" id="PTHR10457">
    <property type="entry name" value="MEVALONATE KINASE/GALACTOKINASE"/>
    <property type="match status" value="1"/>
</dbReference>
<feature type="binding site" evidence="11">
    <location>
        <begin position="124"/>
        <end position="130"/>
    </location>
    <ligand>
        <name>ATP</name>
        <dbReference type="ChEBI" id="CHEBI:30616"/>
    </ligand>
</feature>
<dbReference type="NCBIfam" id="TIGR00131">
    <property type="entry name" value="gal_kin"/>
    <property type="match status" value="1"/>
</dbReference>
<gene>
    <name evidence="11" type="primary">galK</name>
    <name evidence="16" type="ORF">WCV65_20215</name>
</gene>
<dbReference type="InterPro" id="IPR006206">
    <property type="entry name" value="Mevalonate/galactokinase"/>
</dbReference>
<keyword evidence="10 11" id="KW-0119">Carbohydrate metabolism</keyword>
<dbReference type="InterPro" id="IPR036554">
    <property type="entry name" value="GHMP_kinase_C_sf"/>
</dbReference>
<evidence type="ECO:0000259" key="14">
    <source>
        <dbReference type="Pfam" id="PF08544"/>
    </source>
</evidence>
<feature type="binding site" evidence="11">
    <location>
        <position position="162"/>
    </location>
    <ligand>
        <name>Mg(2+)</name>
        <dbReference type="ChEBI" id="CHEBI:18420"/>
    </ligand>
</feature>
<evidence type="ECO:0000256" key="3">
    <source>
        <dbReference type="ARBA" id="ARBA00022679"/>
    </source>
</evidence>
<feature type="binding site" evidence="11">
    <location>
        <position position="67"/>
    </location>
    <ligand>
        <name>ATP</name>
        <dbReference type="ChEBI" id="CHEBI:30616"/>
    </ligand>
</feature>
<evidence type="ECO:0000256" key="4">
    <source>
        <dbReference type="ARBA" id="ARBA00022723"/>
    </source>
</evidence>
<keyword evidence="9 11" id="KW-0299">Galactose metabolism</keyword>
<dbReference type="PROSITE" id="PS00627">
    <property type="entry name" value="GHMP_KINASES_ATP"/>
    <property type="match status" value="1"/>
</dbReference>
<dbReference type="Pfam" id="PF08544">
    <property type="entry name" value="GHMP_kinases_C"/>
    <property type="match status" value="1"/>
</dbReference>
<dbReference type="InterPro" id="IPR000705">
    <property type="entry name" value="Galactokinase"/>
</dbReference>
<feature type="active site" description="Proton acceptor" evidence="11">
    <location>
        <position position="174"/>
    </location>
</feature>
<evidence type="ECO:0000256" key="10">
    <source>
        <dbReference type="ARBA" id="ARBA00023277"/>
    </source>
</evidence>
<dbReference type="InterPro" id="IPR019539">
    <property type="entry name" value="GalKase_N"/>
</dbReference>
<feature type="domain" description="GHMP kinase C-terminal" evidence="14">
    <location>
        <begin position="285"/>
        <end position="366"/>
    </location>
</feature>
<dbReference type="Proteomes" id="UP001377337">
    <property type="component" value="Chromosome"/>
</dbReference>
<evidence type="ECO:0000256" key="6">
    <source>
        <dbReference type="ARBA" id="ARBA00022777"/>
    </source>
</evidence>
<dbReference type="RefSeq" id="WP_338778945.1">
    <property type="nucleotide sequence ID" value="NZ_CP147407.1"/>
</dbReference>
<comment type="subcellular location">
    <subcellularLocation>
        <location evidence="11">Cytoplasm</location>
    </subcellularLocation>
</comment>
<dbReference type="InterPro" id="IPR022963">
    <property type="entry name" value="Galactokinase_bac"/>
</dbReference>
<feature type="domain" description="Galactokinase N-terminal" evidence="15">
    <location>
        <begin position="8"/>
        <end position="56"/>
    </location>
</feature>